<protein>
    <submittedName>
        <fullName evidence="2">DUF4861 domain-containing protein</fullName>
    </submittedName>
</protein>
<dbReference type="RefSeq" id="WP_168963800.1">
    <property type="nucleotide sequence ID" value="NZ_JABAEW010000058.1"/>
</dbReference>
<keyword evidence="1" id="KW-0732">Signal</keyword>
<gene>
    <name evidence="2" type="ORF">HF882_19470</name>
</gene>
<sequence length="425" mass="45930">MMKKRHGILMAACWALLSAGAEQCEIPVTVANRTAVDWSAGETAVIGLGRLPVPKGFDPAALTVTVGGETVPSQYDDLNFSGTADAADEICFRLPAIPRGGAVQAVIRFGSPTTEKSEAAFTLKKLGTFIKAECGFFTAVFDRESGTLNTVYLNAPRQVLCKSVLHSALYSFVGGFYSPDAGKTVWKDRLMSWEFAGKLKGLSAGPVRAVVAFDDIGLRNRTGALDFDDRYAITSFLYPEGRIVERFTIDPGKKQDSACQLVFRHLPPALPEQTPFRRLTAYDAAGKPLQSVEIPERGEFRYARPAGAVLAGIGVEADSCGVSFLVNPGSFEFRRNVRNSTDSAAGWNYNGSYREAQSAFRSDPWSGEEFNIGMCASEWPSRLAAGEAALESCVYLWRDKNRTGYVAGVLQGGPLAAESITVNQP</sequence>
<feature type="signal peptide" evidence="1">
    <location>
        <begin position="1"/>
        <end position="21"/>
    </location>
</feature>
<dbReference type="Proteomes" id="UP000576225">
    <property type="component" value="Unassembled WGS sequence"/>
</dbReference>
<feature type="chain" id="PRO_5032898650" evidence="1">
    <location>
        <begin position="22"/>
        <end position="425"/>
    </location>
</feature>
<comment type="caution">
    <text evidence="2">The sequence shown here is derived from an EMBL/GenBank/DDBJ whole genome shotgun (WGS) entry which is preliminary data.</text>
</comment>
<organism evidence="2 3">
    <name type="scientific">Victivallis vadensis</name>
    <dbReference type="NCBI Taxonomy" id="172901"/>
    <lineage>
        <taxon>Bacteria</taxon>
        <taxon>Pseudomonadati</taxon>
        <taxon>Lentisphaerota</taxon>
        <taxon>Lentisphaeria</taxon>
        <taxon>Victivallales</taxon>
        <taxon>Victivallaceae</taxon>
        <taxon>Victivallis</taxon>
    </lineage>
</organism>
<accession>A0A848AZV1</accession>
<evidence type="ECO:0000313" key="2">
    <source>
        <dbReference type="EMBL" id="NMD88768.1"/>
    </source>
</evidence>
<evidence type="ECO:0000256" key="1">
    <source>
        <dbReference type="SAM" id="SignalP"/>
    </source>
</evidence>
<evidence type="ECO:0000313" key="3">
    <source>
        <dbReference type="Proteomes" id="UP000576225"/>
    </source>
</evidence>
<dbReference type="EMBL" id="JABAEW010000058">
    <property type="protein sequence ID" value="NMD88768.1"/>
    <property type="molecule type" value="Genomic_DNA"/>
</dbReference>
<dbReference type="AlphaFoldDB" id="A0A848AZV1"/>
<name>A0A848AZV1_9BACT</name>
<reference evidence="2 3" key="1">
    <citation type="submission" date="2020-04" db="EMBL/GenBank/DDBJ databases">
        <authorList>
            <person name="Hitch T.C.A."/>
            <person name="Wylensek D."/>
            <person name="Clavel T."/>
        </authorList>
    </citation>
    <scope>NUCLEOTIDE SEQUENCE [LARGE SCALE GENOMIC DNA]</scope>
    <source>
        <strain evidence="2 3">COR2-253-APC-1A</strain>
    </source>
</reference>
<proteinExistence type="predicted"/>